<accession>A0A554S7C3</accession>
<feature type="transmembrane region" description="Helical" evidence="2">
    <location>
        <begin position="259"/>
        <end position="280"/>
    </location>
</feature>
<feature type="domain" description="YncI copper-binding" evidence="3">
    <location>
        <begin position="109"/>
        <end position="239"/>
    </location>
</feature>
<dbReference type="InterPro" id="IPR012533">
    <property type="entry name" value="YcnI-copper_dom"/>
</dbReference>
<protein>
    <submittedName>
        <fullName evidence="4">YcnI family protein</fullName>
    </submittedName>
</protein>
<name>A0A554S7C3_9ACTN</name>
<dbReference type="Proteomes" id="UP000316988">
    <property type="component" value="Unassembled WGS sequence"/>
</dbReference>
<evidence type="ECO:0000313" key="4">
    <source>
        <dbReference type="EMBL" id="TSD62254.1"/>
    </source>
</evidence>
<keyword evidence="2" id="KW-0472">Membrane</keyword>
<feature type="region of interest" description="Disordered" evidence="1">
    <location>
        <begin position="1"/>
        <end position="27"/>
    </location>
</feature>
<evidence type="ECO:0000256" key="1">
    <source>
        <dbReference type="SAM" id="MobiDB-lite"/>
    </source>
</evidence>
<dbReference type="InterPro" id="IPR038507">
    <property type="entry name" value="YcnI-like_sf"/>
</dbReference>
<dbReference type="CDD" id="cd08545">
    <property type="entry name" value="YcnI_like"/>
    <property type="match status" value="1"/>
</dbReference>
<evidence type="ECO:0000256" key="2">
    <source>
        <dbReference type="SAM" id="Phobius"/>
    </source>
</evidence>
<evidence type="ECO:0000313" key="5">
    <source>
        <dbReference type="Proteomes" id="UP000316988"/>
    </source>
</evidence>
<organism evidence="4 5">
    <name type="scientific">Aeromicrobium piscarium</name>
    <dbReference type="NCBI Taxonomy" id="2590901"/>
    <lineage>
        <taxon>Bacteria</taxon>
        <taxon>Bacillati</taxon>
        <taxon>Actinomycetota</taxon>
        <taxon>Actinomycetes</taxon>
        <taxon>Propionibacteriales</taxon>
        <taxon>Nocardioidaceae</taxon>
        <taxon>Aeromicrobium</taxon>
    </lineage>
</organism>
<evidence type="ECO:0000259" key="3">
    <source>
        <dbReference type="Pfam" id="PF07987"/>
    </source>
</evidence>
<dbReference type="Gene3D" id="2.60.40.2230">
    <property type="entry name" value="Uncharacterised protein YcnI-like PF07987, DUF1775"/>
    <property type="match status" value="1"/>
</dbReference>
<sequence>MHGGRYRRRYASPSLPERTKSDAKRLPPRPRCIIIGSLRRTGRSAALGDAQNPLHCGSVTDHGRRPLSCARRSSVEGLTMHQCHLTRAALVGGAASTLLLLGAAGASAHIDVSPTTTEAGAYSVLSFAVGHGCDGSATTSVAIDIPEEVVTVTPTAHPGWEISTVTNDDHVDQVVFTADQPLEDGIRDTFELALPLPETAGEEVVFPILQTCEEGETAWTETSSEGEDEPAHPAPYLTLTEADASAGDEGDTSSSAAQAAGWGGLALGALGLAAGVTALLRTRRSA</sequence>
<comment type="caution">
    <text evidence="4">The sequence shown here is derived from an EMBL/GenBank/DDBJ whole genome shotgun (WGS) entry which is preliminary data.</text>
</comment>
<reference evidence="4 5" key="1">
    <citation type="submission" date="2019-07" db="EMBL/GenBank/DDBJ databases">
        <authorList>
            <person name="Zhao L.H."/>
        </authorList>
    </citation>
    <scope>NUCLEOTIDE SEQUENCE [LARGE SCALE GENOMIC DNA]</scope>
    <source>
        <strain evidence="4 5">Co35</strain>
    </source>
</reference>
<gene>
    <name evidence="4" type="ORF">FNM00_12980</name>
</gene>
<dbReference type="EMBL" id="VLNT01000010">
    <property type="protein sequence ID" value="TSD62254.1"/>
    <property type="molecule type" value="Genomic_DNA"/>
</dbReference>
<keyword evidence="5" id="KW-1185">Reference proteome</keyword>
<proteinExistence type="predicted"/>
<feature type="compositionally biased region" description="Basic residues" evidence="1">
    <location>
        <begin position="1"/>
        <end position="10"/>
    </location>
</feature>
<dbReference type="Pfam" id="PF07987">
    <property type="entry name" value="DUF1775"/>
    <property type="match status" value="1"/>
</dbReference>
<keyword evidence="2" id="KW-0812">Transmembrane</keyword>
<dbReference type="AlphaFoldDB" id="A0A554S7C3"/>
<keyword evidence="2" id="KW-1133">Transmembrane helix</keyword>